<accession>A0A0A1MY43</accession>
<evidence type="ECO:0000256" key="3">
    <source>
        <dbReference type="HAMAP-Rule" id="MF_01440"/>
    </source>
</evidence>
<dbReference type="HAMAP" id="MF_01440">
    <property type="entry name" value="CheD"/>
    <property type="match status" value="1"/>
</dbReference>
<comment type="catalytic activity">
    <reaction evidence="3">
        <text>L-glutaminyl-[protein] + H2O = L-glutamyl-[protein] + NH4(+)</text>
        <dbReference type="Rhea" id="RHEA:16441"/>
        <dbReference type="Rhea" id="RHEA-COMP:10207"/>
        <dbReference type="Rhea" id="RHEA-COMP:10208"/>
        <dbReference type="ChEBI" id="CHEBI:15377"/>
        <dbReference type="ChEBI" id="CHEBI:28938"/>
        <dbReference type="ChEBI" id="CHEBI:29973"/>
        <dbReference type="ChEBI" id="CHEBI:30011"/>
        <dbReference type="EC" id="3.5.1.44"/>
    </reaction>
</comment>
<dbReference type="STRING" id="545501.BN997_04221"/>
<sequence>MSITKTIVNVGIADTKIVRSPNTIRTLGLGSCIGTVLYDERRGIAGLSHILLPDSSQARAGSISEMKYADTAIPQLLEMLQEQGARNMKAKMAGGAQMFQVGKGTSFMRIGDKNIEAVQDALRKLNIKVVSSDVGGNLGRTIEFDPVTSKLSIRKRNQNVFTI</sequence>
<dbReference type="RefSeq" id="WP_042534998.1">
    <property type="nucleotide sequence ID" value="NZ_CDGG01000001.1"/>
</dbReference>
<protein>
    <recommendedName>
        <fullName evidence="3">Probable chemoreceptor glutamine deamidase CheD</fullName>
        <ecNumber evidence="3">3.5.1.44</ecNumber>
    </recommendedName>
</protein>
<comment type="function">
    <text evidence="3">Probably deamidates glutamine residues to glutamate on methyl-accepting chemotaxis receptors (MCPs), playing an important role in chemotaxis.</text>
</comment>
<evidence type="ECO:0000313" key="4">
    <source>
        <dbReference type="EMBL" id="CEI84277.1"/>
    </source>
</evidence>
<dbReference type="InterPro" id="IPR038592">
    <property type="entry name" value="CheD-like_sf"/>
</dbReference>
<reference evidence="4 5" key="1">
    <citation type="submission" date="2014-11" db="EMBL/GenBank/DDBJ databases">
        <authorList>
            <person name="Urmite Genomes Urmite Genomes"/>
        </authorList>
    </citation>
    <scope>NUCLEOTIDE SEQUENCE [LARGE SCALE GENOMIC DNA]</scope>
    <source>
        <strain evidence="4 5">Oc5</strain>
    </source>
</reference>
<comment type="similarity">
    <text evidence="3">Belongs to the CheD family.</text>
</comment>
<proteinExistence type="inferred from homology"/>
<dbReference type="AlphaFoldDB" id="A0A0A1MY43"/>
<dbReference type="InterPro" id="IPR011324">
    <property type="entry name" value="Cytotoxic_necrot_fac-like_cat"/>
</dbReference>
<evidence type="ECO:0000313" key="5">
    <source>
        <dbReference type="Proteomes" id="UP000040453"/>
    </source>
</evidence>
<dbReference type="GO" id="GO:0006935">
    <property type="term" value="P:chemotaxis"/>
    <property type="evidence" value="ECO:0007669"/>
    <property type="project" value="UniProtKB-UniRule"/>
</dbReference>
<dbReference type="EC" id="3.5.1.44" evidence="3"/>
<evidence type="ECO:0000256" key="1">
    <source>
        <dbReference type="ARBA" id="ARBA00022500"/>
    </source>
</evidence>
<dbReference type="OrthoDB" id="9807202at2"/>
<dbReference type="PANTHER" id="PTHR35147:SF1">
    <property type="entry name" value="CHEMORECEPTOR GLUTAMINE DEAMIDASE CHED-RELATED"/>
    <property type="match status" value="1"/>
</dbReference>
<dbReference type="Gene3D" id="3.30.1330.200">
    <property type="match status" value="1"/>
</dbReference>
<dbReference type="GO" id="GO:0050568">
    <property type="term" value="F:protein-glutamine glutaminase activity"/>
    <property type="evidence" value="ECO:0007669"/>
    <property type="project" value="UniProtKB-UniRule"/>
</dbReference>
<dbReference type="CDD" id="cd16352">
    <property type="entry name" value="CheD"/>
    <property type="match status" value="1"/>
</dbReference>
<keyword evidence="5" id="KW-1185">Reference proteome</keyword>
<dbReference type="InterPro" id="IPR005659">
    <property type="entry name" value="Chemorcpt_Glu_NH3ase_CheD"/>
</dbReference>
<dbReference type="PANTHER" id="PTHR35147">
    <property type="entry name" value="CHEMORECEPTOR GLUTAMINE DEAMIDASE CHED-RELATED"/>
    <property type="match status" value="1"/>
</dbReference>
<keyword evidence="2 3" id="KW-0378">Hydrolase</keyword>
<keyword evidence="1 3" id="KW-0145">Chemotaxis</keyword>
<dbReference type="Pfam" id="PF03975">
    <property type="entry name" value="CheD"/>
    <property type="match status" value="1"/>
</dbReference>
<gene>
    <name evidence="3 4" type="primary">cheD</name>
    <name evidence="4" type="ORF">BN997_04221</name>
</gene>
<dbReference type="Proteomes" id="UP000040453">
    <property type="component" value="Unassembled WGS sequence"/>
</dbReference>
<name>A0A0A1MY43_9BACI</name>
<dbReference type="EMBL" id="CDGG01000001">
    <property type="protein sequence ID" value="CEI84277.1"/>
    <property type="molecule type" value="Genomic_DNA"/>
</dbReference>
<evidence type="ECO:0000256" key="2">
    <source>
        <dbReference type="ARBA" id="ARBA00022801"/>
    </source>
</evidence>
<dbReference type="SUPFAM" id="SSF64438">
    <property type="entry name" value="CNF1/YfiH-like putative cysteine hydrolases"/>
    <property type="match status" value="1"/>
</dbReference>
<keyword evidence="4" id="KW-0675">Receptor</keyword>
<organism evidence="4 5">
    <name type="scientific">Oceanobacillus oncorhynchi</name>
    <dbReference type="NCBI Taxonomy" id="545501"/>
    <lineage>
        <taxon>Bacteria</taxon>
        <taxon>Bacillati</taxon>
        <taxon>Bacillota</taxon>
        <taxon>Bacilli</taxon>
        <taxon>Bacillales</taxon>
        <taxon>Bacillaceae</taxon>
        <taxon>Oceanobacillus</taxon>
    </lineage>
</organism>